<dbReference type="Proteomes" id="UP000660381">
    <property type="component" value="Unassembled WGS sequence"/>
</dbReference>
<name>A0ABR8J6F5_9NOST</name>
<protein>
    <submittedName>
        <fullName evidence="1">Uncharacterized protein</fullName>
    </submittedName>
</protein>
<accession>A0ABR8J6F5</accession>
<evidence type="ECO:0000313" key="1">
    <source>
        <dbReference type="EMBL" id="MBD2693155.1"/>
    </source>
</evidence>
<evidence type="ECO:0000313" key="2">
    <source>
        <dbReference type="Proteomes" id="UP000660381"/>
    </source>
</evidence>
<proteinExistence type="predicted"/>
<comment type="caution">
    <text evidence="1">The sequence shown here is derived from an EMBL/GenBank/DDBJ whole genome shotgun (WGS) entry which is preliminary data.</text>
</comment>
<dbReference type="EMBL" id="JACJTQ010000023">
    <property type="protein sequence ID" value="MBD2693155.1"/>
    <property type="molecule type" value="Genomic_DNA"/>
</dbReference>
<organism evidence="1 2">
    <name type="scientific">Anabaena catenula FACHB-362</name>
    <dbReference type="NCBI Taxonomy" id="2692877"/>
    <lineage>
        <taxon>Bacteria</taxon>
        <taxon>Bacillati</taxon>
        <taxon>Cyanobacteriota</taxon>
        <taxon>Cyanophyceae</taxon>
        <taxon>Nostocales</taxon>
        <taxon>Nostocaceae</taxon>
        <taxon>Anabaena</taxon>
    </lineage>
</organism>
<keyword evidence="2" id="KW-1185">Reference proteome</keyword>
<sequence>MRVSLSIDVLTTLSTAIDNFSPLRALSAFQELESEIQQVVEIQGWNSYSEDS</sequence>
<reference evidence="1 2" key="1">
    <citation type="journal article" date="2020" name="ISME J.">
        <title>Comparative genomics reveals insights into cyanobacterial evolution and habitat adaptation.</title>
        <authorList>
            <person name="Chen M.Y."/>
            <person name="Teng W.K."/>
            <person name="Zhao L."/>
            <person name="Hu C.X."/>
            <person name="Zhou Y.K."/>
            <person name="Han B.P."/>
            <person name="Song L.R."/>
            <person name="Shu W.S."/>
        </authorList>
    </citation>
    <scope>NUCLEOTIDE SEQUENCE [LARGE SCALE GENOMIC DNA]</scope>
    <source>
        <strain evidence="1 2">FACHB-362</strain>
    </source>
</reference>
<gene>
    <name evidence="1" type="ORF">H6G68_15590</name>
</gene>
<dbReference type="RefSeq" id="WP_190907462.1">
    <property type="nucleotide sequence ID" value="NZ_JACJTQ010000023.1"/>
</dbReference>